<dbReference type="Gene3D" id="1.20.120.1870">
    <property type="entry name" value="Fic/DOC protein, Fido domain"/>
    <property type="match status" value="1"/>
</dbReference>
<dbReference type="AlphaFoldDB" id="U1HHN0"/>
<dbReference type="GeneID" id="19238681"/>
<dbReference type="PANTHER" id="PTHR39426">
    <property type="entry name" value="HOMOLOGY TO DEATH-ON-CURING PROTEIN OF PHAGE P1"/>
    <property type="match status" value="1"/>
</dbReference>
<dbReference type="GO" id="GO:0016301">
    <property type="term" value="F:kinase activity"/>
    <property type="evidence" value="ECO:0007669"/>
    <property type="project" value="InterPro"/>
</dbReference>
<dbReference type="InterPro" id="IPR003812">
    <property type="entry name" value="Fido"/>
</dbReference>
<evidence type="ECO:0000313" key="3">
    <source>
        <dbReference type="Proteomes" id="UP000019373"/>
    </source>
</evidence>
<evidence type="ECO:0000259" key="1">
    <source>
        <dbReference type="PROSITE" id="PS51459"/>
    </source>
</evidence>
<sequence length="149" mass="16556">MATRTISSPSASFRFLTTAQVLRLHSRYINPSQPAVQPALLDSATHAPVNTLYFGSANQHNVFYLAANLAQKLMLNHPFQDGNKRTSLLTARVFLRINGYQMKPMEDGPEVKGNGTMKLEDAIVGTVTKRLDVGMLKEYFEAISEVVEK</sequence>
<dbReference type="OrthoDB" id="3049701at2759"/>
<accession>U1HHN0</accession>
<dbReference type="InterPro" id="IPR053737">
    <property type="entry name" value="Type_II_TA_Toxin"/>
</dbReference>
<gene>
    <name evidence="2" type="ORF">EPUS_03642</name>
</gene>
<dbReference type="SUPFAM" id="SSF140931">
    <property type="entry name" value="Fic-like"/>
    <property type="match status" value="1"/>
</dbReference>
<dbReference type="EMBL" id="KE721401">
    <property type="protein sequence ID" value="ERF69650.1"/>
    <property type="molecule type" value="Genomic_DNA"/>
</dbReference>
<dbReference type="eggNOG" id="ENOG502S5GA">
    <property type="taxonomic scope" value="Eukaryota"/>
</dbReference>
<reference evidence="3" key="1">
    <citation type="journal article" date="2014" name="BMC Genomics">
        <title>Genome characteristics reveal the impact of lichenization on lichen-forming fungus Endocarpon pusillum Hedwig (Verrucariales, Ascomycota).</title>
        <authorList>
            <person name="Wang Y.-Y."/>
            <person name="Liu B."/>
            <person name="Zhang X.-Y."/>
            <person name="Zhou Q.-M."/>
            <person name="Zhang T."/>
            <person name="Li H."/>
            <person name="Yu Y.-F."/>
            <person name="Zhang X.-L."/>
            <person name="Hao X.-Y."/>
            <person name="Wang M."/>
            <person name="Wang L."/>
            <person name="Wei J.-C."/>
        </authorList>
    </citation>
    <scope>NUCLEOTIDE SEQUENCE [LARGE SCALE GENOMIC DNA]</scope>
    <source>
        <strain evidence="3">Z07020 / HMAS-L-300199</strain>
    </source>
</reference>
<feature type="domain" description="Fido" evidence="1">
    <location>
        <begin position="16"/>
        <end position="142"/>
    </location>
</feature>
<dbReference type="PANTHER" id="PTHR39426:SF1">
    <property type="entry name" value="HOMOLOGY TO DEATH-ON-CURING PROTEIN OF PHAGE P1"/>
    <property type="match status" value="1"/>
</dbReference>
<organism evidence="2 3">
    <name type="scientific">Endocarpon pusillum (strain Z07020 / HMAS-L-300199)</name>
    <name type="common">Lichen-forming fungus</name>
    <dbReference type="NCBI Taxonomy" id="1263415"/>
    <lineage>
        <taxon>Eukaryota</taxon>
        <taxon>Fungi</taxon>
        <taxon>Dikarya</taxon>
        <taxon>Ascomycota</taxon>
        <taxon>Pezizomycotina</taxon>
        <taxon>Eurotiomycetes</taxon>
        <taxon>Chaetothyriomycetidae</taxon>
        <taxon>Verrucariales</taxon>
        <taxon>Verrucariaceae</taxon>
        <taxon>Endocarpon</taxon>
    </lineage>
</organism>
<name>U1HHN0_ENDPU</name>
<dbReference type="Proteomes" id="UP000019373">
    <property type="component" value="Unassembled WGS sequence"/>
</dbReference>
<protein>
    <recommendedName>
        <fullName evidence="1">Fido domain-containing protein</fullName>
    </recommendedName>
</protein>
<proteinExistence type="predicted"/>
<keyword evidence="3" id="KW-1185">Reference proteome</keyword>
<dbReference type="HOGENOM" id="CLU_115697_0_0_1"/>
<dbReference type="PROSITE" id="PS51459">
    <property type="entry name" value="FIDO"/>
    <property type="match status" value="1"/>
</dbReference>
<dbReference type="RefSeq" id="XP_007804680.1">
    <property type="nucleotide sequence ID" value="XM_007806489.1"/>
</dbReference>
<dbReference type="InterPro" id="IPR006440">
    <property type="entry name" value="Doc"/>
</dbReference>
<dbReference type="Pfam" id="PF02661">
    <property type="entry name" value="Fic"/>
    <property type="match status" value="1"/>
</dbReference>
<dbReference type="InterPro" id="IPR036597">
    <property type="entry name" value="Fido-like_dom_sf"/>
</dbReference>
<dbReference type="NCBIfam" id="TIGR01550">
    <property type="entry name" value="DOC_P1"/>
    <property type="match status" value="1"/>
</dbReference>
<evidence type="ECO:0000313" key="2">
    <source>
        <dbReference type="EMBL" id="ERF69650.1"/>
    </source>
</evidence>